<proteinExistence type="predicted"/>
<dbReference type="InterPro" id="IPR005186">
    <property type="entry name" value="FlaG"/>
</dbReference>
<dbReference type="InterPro" id="IPR035924">
    <property type="entry name" value="FlaG-like_sf"/>
</dbReference>
<dbReference type="AlphaFoldDB" id="A0A1I4HRX4"/>
<evidence type="ECO:0000313" key="1">
    <source>
        <dbReference type="EMBL" id="SFL44989.1"/>
    </source>
</evidence>
<dbReference type="EMBL" id="FOTS01000005">
    <property type="protein sequence ID" value="SFL44989.1"/>
    <property type="molecule type" value="Genomic_DNA"/>
</dbReference>
<sequence length="106" mass="12142">MKIDRVNSVEAVQTIEKKIDSVKASETKSADEIDVSQLDKAIDTLNKKAEKNHYDVRFSVYKDSNRIVIEVVDKTNDQVISTFPPKQILEMALMVDKEFKVLDKKI</sequence>
<keyword evidence="1" id="KW-0969">Cilium</keyword>
<dbReference type="RefSeq" id="WP_090932987.1">
    <property type="nucleotide sequence ID" value="NZ_FOTS01000005.1"/>
</dbReference>
<keyword evidence="1" id="KW-0966">Cell projection</keyword>
<dbReference type="SUPFAM" id="SSF160214">
    <property type="entry name" value="FlaG-like"/>
    <property type="match status" value="1"/>
</dbReference>
<keyword evidence="1" id="KW-0282">Flagellum</keyword>
<gene>
    <name evidence="1" type="ORF">SAMN04490355_10052</name>
</gene>
<keyword evidence="2" id="KW-1185">Reference proteome</keyword>
<dbReference type="OrthoDB" id="9799867at2"/>
<dbReference type="Pfam" id="PF03646">
    <property type="entry name" value="FlaG"/>
    <property type="match status" value="1"/>
</dbReference>
<dbReference type="STRING" id="1123291.SAMN04490355_10052"/>
<accession>A0A1I4HRX4</accession>
<dbReference type="Gene3D" id="3.30.160.170">
    <property type="entry name" value="FlaG-like"/>
    <property type="match status" value="1"/>
</dbReference>
<dbReference type="Proteomes" id="UP000199520">
    <property type="component" value="Unassembled WGS sequence"/>
</dbReference>
<protein>
    <submittedName>
        <fullName evidence="1">Flagellar protein FlaG</fullName>
    </submittedName>
</protein>
<organism evidence="1 2">
    <name type="scientific">Pelosinus propionicus DSM 13327</name>
    <dbReference type="NCBI Taxonomy" id="1123291"/>
    <lineage>
        <taxon>Bacteria</taxon>
        <taxon>Bacillati</taxon>
        <taxon>Bacillota</taxon>
        <taxon>Negativicutes</taxon>
        <taxon>Selenomonadales</taxon>
        <taxon>Sporomusaceae</taxon>
        <taxon>Pelosinus</taxon>
    </lineage>
</organism>
<name>A0A1I4HRX4_9FIRM</name>
<evidence type="ECO:0000313" key="2">
    <source>
        <dbReference type="Proteomes" id="UP000199520"/>
    </source>
</evidence>
<reference evidence="2" key="1">
    <citation type="submission" date="2016-10" db="EMBL/GenBank/DDBJ databases">
        <authorList>
            <person name="Varghese N."/>
            <person name="Submissions S."/>
        </authorList>
    </citation>
    <scope>NUCLEOTIDE SEQUENCE [LARGE SCALE GENOMIC DNA]</scope>
    <source>
        <strain evidence="2">DSM 13327</strain>
    </source>
</reference>